<gene>
    <name evidence="2" type="ORF">D9613_011032</name>
</gene>
<dbReference type="AlphaFoldDB" id="A0A8H4QLX9"/>
<evidence type="ECO:0000313" key="2">
    <source>
        <dbReference type="EMBL" id="KAF4613314.1"/>
    </source>
</evidence>
<evidence type="ECO:0000256" key="1">
    <source>
        <dbReference type="SAM" id="MobiDB-lite"/>
    </source>
</evidence>
<dbReference type="EMBL" id="JAACJL010000046">
    <property type="protein sequence ID" value="KAF4613314.1"/>
    <property type="molecule type" value="Genomic_DNA"/>
</dbReference>
<protein>
    <submittedName>
        <fullName evidence="2">Uncharacterized protein</fullName>
    </submittedName>
</protein>
<organism evidence="2 3">
    <name type="scientific">Agrocybe pediades</name>
    <dbReference type="NCBI Taxonomy" id="84607"/>
    <lineage>
        <taxon>Eukaryota</taxon>
        <taxon>Fungi</taxon>
        <taxon>Dikarya</taxon>
        <taxon>Basidiomycota</taxon>
        <taxon>Agaricomycotina</taxon>
        <taxon>Agaricomycetes</taxon>
        <taxon>Agaricomycetidae</taxon>
        <taxon>Agaricales</taxon>
        <taxon>Agaricineae</taxon>
        <taxon>Strophariaceae</taxon>
        <taxon>Agrocybe</taxon>
    </lineage>
</organism>
<name>A0A8H4QLX9_9AGAR</name>
<comment type="caution">
    <text evidence="2">The sequence shown here is derived from an EMBL/GenBank/DDBJ whole genome shotgun (WGS) entry which is preliminary data.</text>
</comment>
<sequence length="285" mass="32088">MSTRIKLSCPPINTKPLRKRRSAPSVIQCTTRRTAASFSDYEERIKRLLKSCDPSTSLMSKLRPRSTCIMALPILLALNLSKAVYCVCKATRYPASSMTIVLLLSMTCLTLSPLKTACTTMLIAVVVAYGDRLYLPRLETYLERRLTLVGSLLEERISMAFSSWERRQASAMGNAVSLESVLPLHLPIDGQMSENEVAQIARVWPLDDHDEKVSRAYLKESCDSPPPTKRPPPPLALHSMPRLPSQNQNTDFLMELESNFRRRQALRSEFDQESWLIISKPACSA</sequence>
<accession>A0A8H4QLX9</accession>
<feature type="region of interest" description="Disordered" evidence="1">
    <location>
        <begin position="219"/>
        <end position="246"/>
    </location>
</feature>
<keyword evidence="3" id="KW-1185">Reference proteome</keyword>
<reference evidence="2 3" key="1">
    <citation type="submission" date="2019-12" db="EMBL/GenBank/DDBJ databases">
        <authorList>
            <person name="Floudas D."/>
            <person name="Bentzer J."/>
            <person name="Ahren D."/>
            <person name="Johansson T."/>
            <person name="Persson P."/>
            <person name="Tunlid A."/>
        </authorList>
    </citation>
    <scope>NUCLEOTIDE SEQUENCE [LARGE SCALE GENOMIC DNA]</scope>
    <source>
        <strain evidence="2 3">CBS 102.39</strain>
    </source>
</reference>
<dbReference type="Proteomes" id="UP000521872">
    <property type="component" value="Unassembled WGS sequence"/>
</dbReference>
<feature type="compositionally biased region" description="Pro residues" evidence="1">
    <location>
        <begin position="224"/>
        <end position="235"/>
    </location>
</feature>
<proteinExistence type="predicted"/>
<evidence type="ECO:0000313" key="3">
    <source>
        <dbReference type="Proteomes" id="UP000521872"/>
    </source>
</evidence>